<accession>A0A3P1WXR0</accession>
<feature type="transmembrane region" description="Helical" evidence="1">
    <location>
        <begin position="352"/>
        <end position="375"/>
    </location>
</feature>
<proteinExistence type="predicted"/>
<evidence type="ECO:0000313" key="2">
    <source>
        <dbReference type="EMBL" id="RRD51339.1"/>
    </source>
</evidence>
<keyword evidence="1" id="KW-1133">Transmembrane helix</keyword>
<organism evidence="2 3">
    <name type="scientific">Arachnia propionica</name>
    <dbReference type="NCBI Taxonomy" id="1750"/>
    <lineage>
        <taxon>Bacteria</taxon>
        <taxon>Bacillati</taxon>
        <taxon>Actinomycetota</taxon>
        <taxon>Actinomycetes</taxon>
        <taxon>Propionibacteriales</taxon>
        <taxon>Propionibacteriaceae</taxon>
        <taxon>Arachnia</taxon>
    </lineage>
</organism>
<dbReference type="AlphaFoldDB" id="A0A3P1WXR0"/>
<feature type="transmembrane region" description="Helical" evidence="1">
    <location>
        <begin position="310"/>
        <end position="332"/>
    </location>
</feature>
<feature type="transmembrane region" description="Helical" evidence="1">
    <location>
        <begin position="58"/>
        <end position="81"/>
    </location>
</feature>
<protein>
    <submittedName>
        <fullName evidence="2">Uncharacterized protein</fullName>
    </submittedName>
</protein>
<comment type="caution">
    <text evidence="2">The sequence shown here is derived from an EMBL/GenBank/DDBJ whole genome shotgun (WGS) entry which is preliminary data.</text>
</comment>
<evidence type="ECO:0000256" key="1">
    <source>
        <dbReference type="SAM" id="Phobius"/>
    </source>
</evidence>
<feature type="transmembrane region" description="Helical" evidence="1">
    <location>
        <begin position="138"/>
        <end position="162"/>
    </location>
</feature>
<gene>
    <name evidence="2" type="ORF">EII35_00165</name>
</gene>
<feature type="transmembrane region" description="Helical" evidence="1">
    <location>
        <begin position="102"/>
        <end position="126"/>
    </location>
</feature>
<feature type="transmembrane region" description="Helical" evidence="1">
    <location>
        <begin position="246"/>
        <end position="266"/>
    </location>
</feature>
<feature type="transmembrane region" description="Helical" evidence="1">
    <location>
        <begin position="272"/>
        <end position="289"/>
    </location>
</feature>
<keyword evidence="1" id="KW-0472">Membrane</keyword>
<dbReference type="OrthoDB" id="10015682at2"/>
<dbReference type="Proteomes" id="UP000280935">
    <property type="component" value="Unassembled WGS sequence"/>
</dbReference>
<evidence type="ECO:0000313" key="3">
    <source>
        <dbReference type="Proteomes" id="UP000280935"/>
    </source>
</evidence>
<dbReference type="RefSeq" id="WP_125226441.1">
    <property type="nucleotide sequence ID" value="NZ_RQYT01000001.1"/>
</dbReference>
<keyword evidence="1" id="KW-0812">Transmembrane</keyword>
<name>A0A3P1WXR0_9ACTN</name>
<reference evidence="2 3" key="1">
    <citation type="submission" date="2018-11" db="EMBL/GenBank/DDBJ databases">
        <title>Genomes From Bacteria Associated with the Canine Oral Cavity: a Test Case for Automated Genome-Based Taxonomic Assignment.</title>
        <authorList>
            <person name="Coil D.A."/>
            <person name="Jospin G."/>
            <person name="Darling A.E."/>
            <person name="Wallis C."/>
            <person name="Davis I.J."/>
            <person name="Harris S."/>
            <person name="Eisen J.A."/>
            <person name="Holcombe L.J."/>
            <person name="O'Flynn C."/>
        </authorList>
    </citation>
    <scope>NUCLEOTIDE SEQUENCE [LARGE SCALE GENOMIC DNA]</scope>
    <source>
        <strain evidence="2 3">OH2822_COT-296</strain>
    </source>
</reference>
<dbReference type="EMBL" id="RQYT01000001">
    <property type="protein sequence ID" value="RRD51339.1"/>
    <property type="molecule type" value="Genomic_DNA"/>
</dbReference>
<sequence length="454" mass="51058">MYSNLPQDNFRSDLTMAVVSAFILQFMEFYFVFGVHALEPKEWGTAFLLWVDRGRQPGLDFVLGVVTIGVGLFVGVVFSGSTVTKRLDRRVVGEVVEMCRSILLMLTILLFWTGLATFLVFVVNWGRFVSSDVLVDKMGILTAVLSFASGYFLLMLGSRVVVSRGVADERARIIESRRDRVFRLAVFLGCSSGISFQDSRSFQSQSDWLSQGLDGVSFSVEGGFQPLPPWELESGERRKWLPTLGVWAWWLHVALVMVAICVAFIARLPAHAALIFVGFGFSLMLYRSCRAEFRARVRMLVALSSTSVLSGFRVLGAILLWGALVLSSLTFFSPTVDNASGLVSRPWVSGLMALLVGFCWLLLVFHLVALAGSWVRRDDVAMQRRMWLRWEAVDDSESSIGWMEARDLVVLRRLWATPYLKRKRAERTLLLTWRELGRQVGEWKKGEGFGISDG</sequence>
<feature type="transmembrane region" description="Helical" evidence="1">
    <location>
        <begin position="12"/>
        <end position="38"/>
    </location>
</feature>